<protein>
    <submittedName>
        <fullName evidence="1">Uncharacterized protein</fullName>
    </submittedName>
</protein>
<dbReference type="AlphaFoldDB" id="A0A2Z2K6V0"/>
<evidence type="ECO:0000313" key="2">
    <source>
        <dbReference type="Proteomes" id="UP000249890"/>
    </source>
</evidence>
<dbReference type="EMBL" id="CP021780">
    <property type="protein sequence ID" value="ASA21996.1"/>
    <property type="molecule type" value="Genomic_DNA"/>
</dbReference>
<sequence length="105" mass="12145">MINKTAIAALIGRPFSQDEASALEWVDGWENSTQRAIEMLVKSAYENGMKQRNAVPTEFKMTDQQITEFGQSLAERYAQVLEEATIAGRIYHRRRFMMGVFRWKP</sequence>
<evidence type="ECO:0000313" key="1">
    <source>
        <dbReference type="EMBL" id="ASA21996.1"/>
    </source>
</evidence>
<organism evidence="1 2">
    <name type="scientific">Paenibacillus donghaensis</name>
    <dbReference type="NCBI Taxonomy" id="414771"/>
    <lineage>
        <taxon>Bacteria</taxon>
        <taxon>Bacillati</taxon>
        <taxon>Bacillota</taxon>
        <taxon>Bacilli</taxon>
        <taxon>Bacillales</taxon>
        <taxon>Paenibacillaceae</taxon>
        <taxon>Paenibacillus</taxon>
    </lineage>
</organism>
<proteinExistence type="predicted"/>
<dbReference type="OrthoDB" id="2970524at2"/>
<gene>
    <name evidence="1" type="ORF">B9T62_15165</name>
</gene>
<reference evidence="1 2" key="1">
    <citation type="submission" date="2017-06" db="EMBL/GenBank/DDBJ databases">
        <title>Complete genome sequence of Paenibacillus donghaensis KCTC 13049T isolated from East Sea sediment, South Korea.</title>
        <authorList>
            <person name="Jung B.K."/>
            <person name="Hong S.-J."/>
            <person name="Shin J.-H."/>
        </authorList>
    </citation>
    <scope>NUCLEOTIDE SEQUENCE [LARGE SCALE GENOMIC DNA]</scope>
    <source>
        <strain evidence="1 2">KCTC 13049</strain>
    </source>
</reference>
<keyword evidence="2" id="KW-1185">Reference proteome</keyword>
<dbReference type="KEGG" id="pdh:B9T62_15165"/>
<name>A0A2Z2K6V0_9BACL</name>
<dbReference type="Proteomes" id="UP000249890">
    <property type="component" value="Chromosome"/>
</dbReference>
<dbReference type="RefSeq" id="WP_087916001.1">
    <property type="nucleotide sequence ID" value="NZ_CP021780.1"/>
</dbReference>
<accession>A0A2Z2K6V0</accession>